<dbReference type="Gene3D" id="1.10.10.60">
    <property type="entry name" value="Homeodomain-like"/>
    <property type="match status" value="1"/>
</dbReference>
<feature type="domain" description="HTH araC/xylS-type" evidence="4">
    <location>
        <begin position="167"/>
        <end position="265"/>
    </location>
</feature>
<proteinExistence type="predicted"/>
<evidence type="ECO:0000256" key="2">
    <source>
        <dbReference type="ARBA" id="ARBA00023125"/>
    </source>
</evidence>
<dbReference type="RefSeq" id="WP_014368163.1">
    <property type="nucleotide sequence ID" value="NC_016935.1"/>
</dbReference>
<keyword evidence="1" id="KW-0805">Transcription regulation</keyword>
<dbReference type="EMBL" id="CP003235">
    <property type="protein sequence ID" value="AFC27194.1"/>
    <property type="molecule type" value="Genomic_DNA"/>
</dbReference>
<sequence>MNANIPWPSMGVLRMQEGSRRFRLTRHDPSEELAFFVKHYWVVRWDVSDGATYPQEVLPNPCVNLVVEREKSAIFGPSKQKFTYPLHGRGCVFGVKFKPGGFHPFSRRPAAHLADQPLAIGSVFGVNAGELEDAMLSEPEESRMIELAEALLRPKLPPRDEQVPFIGRIVDRIREDRSLTRVDQAADAFGLSVRGLQRLFHQYVGVTPKWVIQLYRLHNAAEAMEQSGPPDSLELSMELGYHDQAHFIKDFKAIVGRTPEQHAKGRIGREEAEKSS</sequence>
<dbReference type="PANTHER" id="PTHR46796">
    <property type="entry name" value="HTH-TYPE TRANSCRIPTIONAL ACTIVATOR RHAS-RELATED"/>
    <property type="match status" value="1"/>
</dbReference>
<keyword evidence="6" id="KW-1185">Reference proteome</keyword>
<dbReference type="Proteomes" id="UP000007523">
    <property type="component" value="Chromosome"/>
</dbReference>
<reference evidence="5 6" key="1">
    <citation type="journal article" date="2012" name="J. Bacteriol.">
        <title>Complete Genome Sequence of Paenibacillus mucilaginosus 3016, a Bacterium Functional as Microbial Fertilizer.</title>
        <authorList>
            <person name="Ma M."/>
            <person name="Wang Z."/>
            <person name="Li L."/>
            <person name="Jiang X."/>
            <person name="Guan D."/>
            <person name="Cao F."/>
            <person name="Chen H."/>
            <person name="Wang X."/>
            <person name="Shen D."/>
            <person name="Du B."/>
            <person name="Li J."/>
        </authorList>
    </citation>
    <scope>NUCLEOTIDE SEQUENCE [LARGE SCALE GENOMIC DNA]</scope>
    <source>
        <strain evidence="5 6">3016</strain>
    </source>
</reference>
<dbReference type="STRING" id="1116391.PM3016_213"/>
<dbReference type="InterPro" id="IPR009057">
    <property type="entry name" value="Homeodomain-like_sf"/>
</dbReference>
<dbReference type="AlphaFoldDB" id="H6N8S0"/>
<keyword evidence="2" id="KW-0238">DNA-binding</keyword>
<evidence type="ECO:0000313" key="6">
    <source>
        <dbReference type="Proteomes" id="UP000007523"/>
    </source>
</evidence>
<evidence type="ECO:0000313" key="5">
    <source>
        <dbReference type="EMBL" id="AFC27194.1"/>
    </source>
</evidence>
<dbReference type="InterPro" id="IPR050204">
    <property type="entry name" value="AraC_XylS_family_regulators"/>
</dbReference>
<dbReference type="InterPro" id="IPR018060">
    <property type="entry name" value="HTH_AraC"/>
</dbReference>
<evidence type="ECO:0000256" key="3">
    <source>
        <dbReference type="ARBA" id="ARBA00023163"/>
    </source>
</evidence>
<gene>
    <name evidence="5" type="ORF">PM3016_213</name>
</gene>
<keyword evidence="3" id="KW-0804">Transcription</keyword>
<dbReference type="SUPFAM" id="SSF46689">
    <property type="entry name" value="Homeodomain-like"/>
    <property type="match status" value="1"/>
</dbReference>
<dbReference type="GO" id="GO:0003700">
    <property type="term" value="F:DNA-binding transcription factor activity"/>
    <property type="evidence" value="ECO:0007669"/>
    <property type="project" value="InterPro"/>
</dbReference>
<dbReference type="InterPro" id="IPR046532">
    <property type="entry name" value="DUF6597"/>
</dbReference>
<dbReference type="Pfam" id="PF12833">
    <property type="entry name" value="HTH_18"/>
    <property type="match status" value="1"/>
</dbReference>
<dbReference type="GO" id="GO:0043565">
    <property type="term" value="F:sequence-specific DNA binding"/>
    <property type="evidence" value="ECO:0007669"/>
    <property type="project" value="InterPro"/>
</dbReference>
<evidence type="ECO:0000256" key="1">
    <source>
        <dbReference type="ARBA" id="ARBA00023015"/>
    </source>
</evidence>
<name>H6N8S0_9BACL</name>
<dbReference type="KEGG" id="pmq:PM3016_213"/>
<dbReference type="Pfam" id="PF20240">
    <property type="entry name" value="DUF6597"/>
    <property type="match status" value="1"/>
</dbReference>
<evidence type="ECO:0000259" key="4">
    <source>
        <dbReference type="PROSITE" id="PS01124"/>
    </source>
</evidence>
<dbReference type="HOGENOM" id="CLU_066193_5_0_9"/>
<dbReference type="PROSITE" id="PS01124">
    <property type="entry name" value="HTH_ARAC_FAMILY_2"/>
    <property type="match status" value="1"/>
</dbReference>
<organism evidence="5 6">
    <name type="scientific">Paenibacillus mucilaginosus 3016</name>
    <dbReference type="NCBI Taxonomy" id="1116391"/>
    <lineage>
        <taxon>Bacteria</taxon>
        <taxon>Bacillati</taxon>
        <taxon>Bacillota</taxon>
        <taxon>Bacilli</taxon>
        <taxon>Bacillales</taxon>
        <taxon>Paenibacillaceae</taxon>
        <taxon>Paenibacillus</taxon>
    </lineage>
</organism>
<protein>
    <submittedName>
        <fullName evidence="5">AraC family transcriptional regulator</fullName>
    </submittedName>
</protein>
<accession>H6N8S0</accession>
<dbReference type="SMART" id="SM00342">
    <property type="entry name" value="HTH_ARAC"/>
    <property type="match status" value="1"/>
</dbReference>